<feature type="compositionally biased region" description="Polar residues" evidence="1">
    <location>
        <begin position="26"/>
        <end position="40"/>
    </location>
</feature>
<evidence type="ECO:0000256" key="1">
    <source>
        <dbReference type="SAM" id="MobiDB-lite"/>
    </source>
</evidence>
<evidence type="ECO:0000313" key="2">
    <source>
        <dbReference type="EMBL" id="TKW49320.1"/>
    </source>
</evidence>
<feature type="compositionally biased region" description="Basic and acidic residues" evidence="1">
    <location>
        <begin position="53"/>
        <end position="66"/>
    </location>
</feature>
<accession>A0A4U6X1V4</accession>
<evidence type="ECO:0000313" key="3">
    <source>
        <dbReference type="Proteomes" id="UP000310108"/>
    </source>
</evidence>
<keyword evidence="3" id="KW-1185">Reference proteome</keyword>
<dbReference type="Proteomes" id="UP000310108">
    <property type="component" value="Unassembled WGS sequence"/>
</dbReference>
<dbReference type="AlphaFoldDB" id="A0A4U6X1V4"/>
<dbReference type="EMBL" id="PJEX01000567">
    <property type="protein sequence ID" value="TKW49320.1"/>
    <property type="molecule type" value="Genomic_DNA"/>
</dbReference>
<gene>
    <name evidence="2" type="ORF">CTA1_3999</name>
</gene>
<organism evidence="2 3">
    <name type="scientific">Colletotrichum tanaceti</name>
    <dbReference type="NCBI Taxonomy" id="1306861"/>
    <lineage>
        <taxon>Eukaryota</taxon>
        <taxon>Fungi</taxon>
        <taxon>Dikarya</taxon>
        <taxon>Ascomycota</taxon>
        <taxon>Pezizomycotina</taxon>
        <taxon>Sordariomycetes</taxon>
        <taxon>Hypocreomycetidae</taxon>
        <taxon>Glomerellales</taxon>
        <taxon>Glomerellaceae</taxon>
        <taxon>Colletotrichum</taxon>
        <taxon>Colletotrichum destructivum species complex</taxon>
    </lineage>
</organism>
<feature type="compositionally biased region" description="Low complexity" evidence="1">
    <location>
        <begin position="85"/>
        <end position="96"/>
    </location>
</feature>
<comment type="caution">
    <text evidence="2">The sequence shown here is derived from an EMBL/GenBank/DDBJ whole genome shotgun (WGS) entry which is preliminary data.</text>
</comment>
<sequence length="238" mass="23686">MSRQNLAIPLMGAAALVGGGVYYARTPSSTSGDAAQQISNKAKPRPTSDQTATEDRKRAADAKRDNGLGGAGVGMTQNTGGAELSSGNRSGASGNNDTPRGPRDKFPSDAGEIGGGHGRGNSNTRAIETHGPSTTTPGSSTSTGALGGGKDKGKDKGSSSSSSSGSASDASNNSSGVGAKLQGFFGTGGGQAQKGEKSRQAPLDTKIASHHADTPTNKGGSPWDKHRRDVTAVSSTES</sequence>
<feature type="compositionally biased region" description="Low complexity" evidence="1">
    <location>
        <begin position="129"/>
        <end position="144"/>
    </location>
</feature>
<protein>
    <submittedName>
        <fullName evidence="2">Uncharacterized protein</fullName>
    </submittedName>
</protein>
<name>A0A4U6X1V4_9PEZI</name>
<dbReference type="OrthoDB" id="4850596at2759"/>
<proteinExistence type="predicted"/>
<reference evidence="2 3" key="1">
    <citation type="journal article" date="2019" name="PLoS ONE">
        <title>Comparative genome analysis indicates high evolutionary potential of pathogenicity genes in Colletotrichum tanaceti.</title>
        <authorList>
            <person name="Lelwala R.V."/>
            <person name="Korhonen P.K."/>
            <person name="Young N.D."/>
            <person name="Scott J.B."/>
            <person name="Ades P.A."/>
            <person name="Gasser R.B."/>
            <person name="Taylor P.W.J."/>
        </authorList>
    </citation>
    <scope>NUCLEOTIDE SEQUENCE [LARGE SCALE GENOMIC DNA]</scope>
    <source>
        <strain evidence="2">BRIP57314</strain>
    </source>
</reference>
<feature type="region of interest" description="Disordered" evidence="1">
    <location>
        <begin position="23"/>
        <end position="238"/>
    </location>
</feature>
<feature type="compositionally biased region" description="Low complexity" evidence="1">
    <location>
        <begin position="158"/>
        <end position="184"/>
    </location>
</feature>